<protein>
    <recommendedName>
        <fullName evidence="3">F-box domain-containing protein</fullName>
    </recommendedName>
</protein>
<dbReference type="Proteomes" id="UP000193067">
    <property type="component" value="Unassembled WGS sequence"/>
</dbReference>
<name>A0A1Y2J145_TRAC3</name>
<proteinExistence type="predicted"/>
<dbReference type="Gene3D" id="3.80.10.10">
    <property type="entry name" value="Ribonuclease Inhibitor"/>
    <property type="match status" value="1"/>
</dbReference>
<reference evidence="1 2" key="1">
    <citation type="journal article" date="2015" name="Biotechnol. Biofuels">
        <title>Enhanced degradation of softwood versus hardwood by the white-rot fungus Pycnoporus coccineus.</title>
        <authorList>
            <person name="Couturier M."/>
            <person name="Navarro D."/>
            <person name="Chevret D."/>
            <person name="Henrissat B."/>
            <person name="Piumi F."/>
            <person name="Ruiz-Duenas F.J."/>
            <person name="Martinez A.T."/>
            <person name="Grigoriev I.V."/>
            <person name="Riley R."/>
            <person name="Lipzen A."/>
            <person name="Berrin J.G."/>
            <person name="Master E.R."/>
            <person name="Rosso M.N."/>
        </authorList>
    </citation>
    <scope>NUCLEOTIDE SEQUENCE [LARGE SCALE GENOMIC DNA]</scope>
    <source>
        <strain evidence="1 2">BRFM310</strain>
    </source>
</reference>
<gene>
    <name evidence="1" type="ORF">PYCCODRAFT_1431301</name>
</gene>
<dbReference type="SUPFAM" id="SSF52047">
    <property type="entry name" value="RNI-like"/>
    <property type="match status" value="1"/>
</dbReference>
<evidence type="ECO:0000313" key="1">
    <source>
        <dbReference type="EMBL" id="OSD07119.1"/>
    </source>
</evidence>
<evidence type="ECO:0008006" key="3">
    <source>
        <dbReference type="Google" id="ProtNLM"/>
    </source>
</evidence>
<dbReference type="OrthoDB" id="2750874at2759"/>
<organism evidence="1 2">
    <name type="scientific">Trametes coccinea (strain BRFM310)</name>
    <name type="common">Pycnoporus coccineus</name>
    <dbReference type="NCBI Taxonomy" id="1353009"/>
    <lineage>
        <taxon>Eukaryota</taxon>
        <taxon>Fungi</taxon>
        <taxon>Dikarya</taxon>
        <taxon>Basidiomycota</taxon>
        <taxon>Agaricomycotina</taxon>
        <taxon>Agaricomycetes</taxon>
        <taxon>Polyporales</taxon>
        <taxon>Polyporaceae</taxon>
        <taxon>Trametes</taxon>
    </lineage>
</organism>
<dbReference type="EMBL" id="KZ084089">
    <property type="protein sequence ID" value="OSD07119.1"/>
    <property type="molecule type" value="Genomic_DNA"/>
</dbReference>
<evidence type="ECO:0000313" key="2">
    <source>
        <dbReference type="Proteomes" id="UP000193067"/>
    </source>
</evidence>
<dbReference type="AlphaFoldDB" id="A0A1Y2J145"/>
<dbReference type="InterPro" id="IPR032675">
    <property type="entry name" value="LRR_dom_sf"/>
</dbReference>
<sequence length="558" mass="64190">MQRKRSKRRDHTAHTVVASTGMSGPSIALAGLPSSTVRKPGQATRGLRRLDEDVLLQIFEELRPEHGLRPLSLTCKWVRESVKPVLFRSCRQDALCLDWELFVPRQLWPYIQNLLFHGIWADIDPPHDNRRYDPFPLRQNLFEMSQLTTVRIVKTMEAGVPWTALVAILSLPQLRAFDIAGALYRERPERPHVPTFTAAPLRNYKQVLTDYRLSRYSLPDSLVLCVVLNQSQIQESLESLEVPSEFAPLLLIAECRWSRLKRVVLRGENWEDDRPVVDLFIQMPALQELVLTLSHPQRSDLHRLCSPDWAGPLPWPELKTLSLTYPDPSDPVYSWLPTTLRHLTLCCWPRHYNSEDPAIRSAVETLGWDSPIQDSSAMLNILRRCQCRQLESLEIEFVGSESDMELFQLISHVFPDLSSLTLFRYRPRPAVKVPVREIGESLRPLQRLRYLFLYLDFVEAPRLVYSGFRLGPFSTRHPEVERARIMRIFERSADSIARSLGPSLSIISFLLRGASANDWIAFRVRHASDGCHVHLAPQALEEHGLKSRDHPTPPVPLY</sequence>
<keyword evidence="2" id="KW-1185">Reference proteome</keyword>
<accession>A0A1Y2J145</accession>